<feature type="transmembrane region" description="Helical" evidence="1">
    <location>
        <begin position="84"/>
        <end position="106"/>
    </location>
</feature>
<protein>
    <recommendedName>
        <fullName evidence="4">Phage holin family protein</fullName>
    </recommendedName>
</protein>
<dbReference type="PANTHER" id="PTHR37309">
    <property type="entry name" value="SLR0284 PROTEIN"/>
    <property type="match status" value="1"/>
</dbReference>
<evidence type="ECO:0000313" key="2">
    <source>
        <dbReference type="EMBL" id="PJE73905.1"/>
    </source>
</evidence>
<dbReference type="Proteomes" id="UP000228700">
    <property type="component" value="Unassembled WGS sequence"/>
</dbReference>
<comment type="caution">
    <text evidence="2">The sequence shown here is derived from an EMBL/GenBank/DDBJ whole genome shotgun (WGS) entry which is preliminary data.</text>
</comment>
<gene>
    <name evidence="2" type="ORF">COV01_03625</name>
</gene>
<dbReference type="InterPro" id="IPR007165">
    <property type="entry name" value="Phage_holin_4_2"/>
</dbReference>
<evidence type="ECO:0000256" key="1">
    <source>
        <dbReference type="SAM" id="Phobius"/>
    </source>
</evidence>
<keyword evidence="1" id="KW-1133">Transmembrane helix</keyword>
<reference evidence="3" key="1">
    <citation type="submission" date="2017-09" db="EMBL/GenBank/DDBJ databases">
        <title>Depth-based differentiation of microbial function through sediment-hosted aquifers and enrichment of novel symbionts in the deep terrestrial subsurface.</title>
        <authorList>
            <person name="Probst A.J."/>
            <person name="Ladd B."/>
            <person name="Jarett J.K."/>
            <person name="Geller-Mcgrath D.E."/>
            <person name="Sieber C.M.K."/>
            <person name="Emerson J.B."/>
            <person name="Anantharaman K."/>
            <person name="Thomas B.C."/>
            <person name="Malmstrom R."/>
            <person name="Stieglmeier M."/>
            <person name="Klingl A."/>
            <person name="Woyke T."/>
            <person name="Ryan C.M."/>
            <person name="Banfield J.F."/>
        </authorList>
    </citation>
    <scope>NUCLEOTIDE SEQUENCE [LARGE SCALE GENOMIC DNA]</scope>
</reference>
<sequence length="109" mass="11702">MKIILRIIIIALVIMALPYIVSGVSVSGFYPALIAALILGVLNLVVRPIISLLTLPVNMLTLGLFGLVINGALLWFVASFVQGFAIASFWSAFLGALLVSLVNWLVSKF</sequence>
<dbReference type="EMBL" id="PFEQ01000014">
    <property type="protein sequence ID" value="PJE73905.1"/>
    <property type="molecule type" value="Genomic_DNA"/>
</dbReference>
<name>A0A2M8LBE0_9BACT</name>
<evidence type="ECO:0000313" key="3">
    <source>
        <dbReference type="Proteomes" id="UP000228700"/>
    </source>
</evidence>
<evidence type="ECO:0008006" key="4">
    <source>
        <dbReference type="Google" id="ProtNLM"/>
    </source>
</evidence>
<feature type="transmembrane region" description="Helical" evidence="1">
    <location>
        <begin position="7"/>
        <end position="26"/>
    </location>
</feature>
<dbReference type="Pfam" id="PF04020">
    <property type="entry name" value="Phage_holin_4_2"/>
    <property type="match status" value="1"/>
</dbReference>
<organism evidence="2 3">
    <name type="scientific">Candidatus Taylorbacteria bacterium CG10_big_fil_rev_8_21_14_0_10_41_48</name>
    <dbReference type="NCBI Taxonomy" id="1975024"/>
    <lineage>
        <taxon>Bacteria</taxon>
        <taxon>Candidatus Tayloriibacteriota</taxon>
    </lineage>
</organism>
<keyword evidence="1" id="KW-0812">Transmembrane</keyword>
<keyword evidence="1" id="KW-0472">Membrane</keyword>
<dbReference type="PANTHER" id="PTHR37309:SF1">
    <property type="entry name" value="SLR0284 PROTEIN"/>
    <property type="match status" value="1"/>
</dbReference>
<feature type="transmembrane region" description="Helical" evidence="1">
    <location>
        <begin position="32"/>
        <end position="50"/>
    </location>
</feature>
<dbReference type="AlphaFoldDB" id="A0A2M8LBE0"/>
<proteinExistence type="predicted"/>
<feature type="transmembrane region" description="Helical" evidence="1">
    <location>
        <begin position="57"/>
        <end position="78"/>
    </location>
</feature>
<accession>A0A2M8LBE0</accession>